<sequence length="193" mass="21405">MAVETLEEKTIKVEKMSVLDGVVWAFAPEYEYLSAALGGFEWINNIDICNGVLLDRIGQLVCLTRQQAGTMIGSRKLADNDDVYRICLKYKAYVNSCHCTPDEIIEATRIIFDATEVIYSERREIPATIYLSVSAPFSDLVLAILDTHDLVVHPAGVKVRINCSTEDAETFGFTDLNPRVAGFGKGMFAQSIN</sequence>
<proteinExistence type="predicted"/>
<accession>A0A8S5QYJ5</accession>
<dbReference type="Pfam" id="PF11041">
    <property type="entry name" value="Phage_Wedge1"/>
    <property type="match status" value="1"/>
</dbReference>
<dbReference type="EMBL" id="BK015759">
    <property type="protein sequence ID" value="DAE23748.1"/>
    <property type="molecule type" value="Genomic_DNA"/>
</dbReference>
<organism evidence="1">
    <name type="scientific">Myoviridae sp. ctq8k5</name>
    <dbReference type="NCBI Taxonomy" id="2826701"/>
    <lineage>
        <taxon>Viruses</taxon>
        <taxon>Duplodnaviria</taxon>
        <taxon>Heunggongvirae</taxon>
        <taxon>Uroviricota</taxon>
        <taxon>Caudoviricetes</taxon>
    </lineage>
</organism>
<dbReference type="InterPro" id="IPR021283">
    <property type="entry name" value="Phage_Wedge1"/>
</dbReference>
<reference evidence="1" key="1">
    <citation type="journal article" date="2021" name="Proc. Natl. Acad. Sci. U.S.A.">
        <title>A Catalog of Tens of Thousands of Viruses from Human Metagenomes Reveals Hidden Associations with Chronic Diseases.</title>
        <authorList>
            <person name="Tisza M.J."/>
            <person name="Buck C.B."/>
        </authorList>
    </citation>
    <scope>NUCLEOTIDE SEQUENCE</scope>
    <source>
        <strain evidence="1">Ctq8k5</strain>
    </source>
</reference>
<evidence type="ECO:0000313" key="1">
    <source>
        <dbReference type="EMBL" id="DAE23748.1"/>
    </source>
</evidence>
<name>A0A8S5QYJ5_9CAUD</name>
<protein>
    <submittedName>
        <fullName evidence="1">Uncharacterized protein</fullName>
    </submittedName>
</protein>